<comment type="caution">
    <text evidence="3">The sequence shown here is derived from an EMBL/GenBank/DDBJ whole genome shotgun (WGS) entry which is preliminary data.</text>
</comment>
<protein>
    <submittedName>
        <fullName evidence="3">Alkaline phosphatase family protein</fullName>
    </submittedName>
</protein>
<dbReference type="EMBL" id="JBHSDI010000064">
    <property type="protein sequence ID" value="MFC4261152.1"/>
    <property type="molecule type" value="Genomic_DNA"/>
</dbReference>
<name>A0ABV8QNH3_9GAMM</name>
<feature type="region of interest" description="Disordered" evidence="2">
    <location>
        <begin position="1"/>
        <end position="20"/>
    </location>
</feature>
<feature type="compositionally biased region" description="Basic and acidic residues" evidence="2">
    <location>
        <begin position="1"/>
        <end position="12"/>
    </location>
</feature>
<evidence type="ECO:0000256" key="1">
    <source>
        <dbReference type="ARBA" id="ARBA00022801"/>
    </source>
</evidence>
<organism evidence="3 4">
    <name type="scientific">Marinobacter lacisalsi</name>
    <dbReference type="NCBI Taxonomy" id="475979"/>
    <lineage>
        <taxon>Bacteria</taxon>
        <taxon>Pseudomonadati</taxon>
        <taxon>Pseudomonadota</taxon>
        <taxon>Gammaproteobacteria</taxon>
        <taxon>Pseudomonadales</taxon>
        <taxon>Marinobacteraceae</taxon>
        <taxon>Marinobacter</taxon>
    </lineage>
</organism>
<keyword evidence="1" id="KW-0378">Hydrolase</keyword>
<keyword evidence="4" id="KW-1185">Reference proteome</keyword>
<dbReference type="InterPro" id="IPR017850">
    <property type="entry name" value="Alkaline_phosphatase_core_sf"/>
</dbReference>
<dbReference type="RefSeq" id="WP_379890574.1">
    <property type="nucleotide sequence ID" value="NZ_JBHSDI010000064.1"/>
</dbReference>
<dbReference type="Proteomes" id="UP001595798">
    <property type="component" value="Unassembled WGS sequence"/>
</dbReference>
<evidence type="ECO:0000313" key="4">
    <source>
        <dbReference type="Proteomes" id="UP001595798"/>
    </source>
</evidence>
<dbReference type="Pfam" id="PF04185">
    <property type="entry name" value="Phosphoesterase"/>
    <property type="match status" value="1"/>
</dbReference>
<sequence length="80" mass="8970">MTTRRTGPERDLPGLSSNGEIGSKTLLVVTFDRNGGLFDHGPPPYVRIPGTLWQEPFRKRLLETPSLFMQCVIEKSWLAG</sequence>
<evidence type="ECO:0000313" key="3">
    <source>
        <dbReference type="EMBL" id="MFC4261152.1"/>
    </source>
</evidence>
<gene>
    <name evidence="3" type="ORF">ACFOZ5_19195</name>
</gene>
<evidence type="ECO:0000256" key="2">
    <source>
        <dbReference type="SAM" id="MobiDB-lite"/>
    </source>
</evidence>
<dbReference type="InterPro" id="IPR007312">
    <property type="entry name" value="Phosphoesterase"/>
</dbReference>
<reference evidence="4" key="1">
    <citation type="journal article" date="2019" name="Int. J. Syst. Evol. Microbiol.">
        <title>The Global Catalogue of Microorganisms (GCM) 10K type strain sequencing project: providing services to taxonomists for standard genome sequencing and annotation.</title>
        <authorList>
            <consortium name="The Broad Institute Genomics Platform"/>
            <consortium name="The Broad Institute Genome Sequencing Center for Infectious Disease"/>
            <person name="Wu L."/>
            <person name="Ma J."/>
        </authorList>
    </citation>
    <scope>NUCLEOTIDE SEQUENCE [LARGE SCALE GENOMIC DNA]</scope>
    <source>
        <strain evidence="4">CECT 7297</strain>
    </source>
</reference>
<proteinExistence type="predicted"/>
<dbReference type="Gene3D" id="3.40.720.10">
    <property type="entry name" value="Alkaline Phosphatase, subunit A"/>
    <property type="match status" value="1"/>
</dbReference>
<accession>A0ABV8QNH3</accession>